<dbReference type="EMBL" id="JAIWYP010000001">
    <property type="protein sequence ID" value="KAH3890693.1"/>
    <property type="molecule type" value="Genomic_DNA"/>
</dbReference>
<gene>
    <name evidence="1" type="ORF">DPMN_014778</name>
</gene>
<keyword evidence="2" id="KW-1185">Reference proteome</keyword>
<name>A0A9D4NA13_DREPO</name>
<evidence type="ECO:0000313" key="2">
    <source>
        <dbReference type="Proteomes" id="UP000828390"/>
    </source>
</evidence>
<accession>A0A9D4NA13</accession>
<sequence length="57" mass="6680">MTTVRHYDGDSAIVQWPNARMRERDSTTATMRQYDDDNATIRSFSFEPNVELEKTPK</sequence>
<comment type="caution">
    <text evidence="1">The sequence shown here is derived from an EMBL/GenBank/DDBJ whole genome shotgun (WGS) entry which is preliminary data.</text>
</comment>
<protein>
    <submittedName>
        <fullName evidence="1">Uncharacterized protein</fullName>
    </submittedName>
</protein>
<organism evidence="1 2">
    <name type="scientific">Dreissena polymorpha</name>
    <name type="common">Zebra mussel</name>
    <name type="synonym">Mytilus polymorpha</name>
    <dbReference type="NCBI Taxonomy" id="45954"/>
    <lineage>
        <taxon>Eukaryota</taxon>
        <taxon>Metazoa</taxon>
        <taxon>Spiralia</taxon>
        <taxon>Lophotrochozoa</taxon>
        <taxon>Mollusca</taxon>
        <taxon>Bivalvia</taxon>
        <taxon>Autobranchia</taxon>
        <taxon>Heteroconchia</taxon>
        <taxon>Euheterodonta</taxon>
        <taxon>Imparidentia</taxon>
        <taxon>Neoheterodontei</taxon>
        <taxon>Myida</taxon>
        <taxon>Dreissenoidea</taxon>
        <taxon>Dreissenidae</taxon>
        <taxon>Dreissena</taxon>
    </lineage>
</organism>
<dbReference type="Proteomes" id="UP000828390">
    <property type="component" value="Unassembled WGS sequence"/>
</dbReference>
<reference evidence="1" key="2">
    <citation type="submission" date="2020-11" db="EMBL/GenBank/DDBJ databases">
        <authorList>
            <person name="McCartney M.A."/>
            <person name="Auch B."/>
            <person name="Kono T."/>
            <person name="Mallez S."/>
            <person name="Becker A."/>
            <person name="Gohl D.M."/>
            <person name="Silverstein K.A.T."/>
            <person name="Koren S."/>
            <person name="Bechman K.B."/>
            <person name="Herman A."/>
            <person name="Abrahante J.E."/>
            <person name="Garbe J."/>
        </authorList>
    </citation>
    <scope>NUCLEOTIDE SEQUENCE</scope>
    <source>
        <strain evidence="1">Duluth1</strain>
        <tissue evidence="1">Whole animal</tissue>
    </source>
</reference>
<dbReference type="AlphaFoldDB" id="A0A9D4NA13"/>
<proteinExistence type="predicted"/>
<evidence type="ECO:0000313" key="1">
    <source>
        <dbReference type="EMBL" id="KAH3890693.1"/>
    </source>
</evidence>
<reference evidence="1" key="1">
    <citation type="journal article" date="2019" name="bioRxiv">
        <title>The Genome of the Zebra Mussel, Dreissena polymorpha: A Resource for Invasive Species Research.</title>
        <authorList>
            <person name="McCartney M.A."/>
            <person name="Auch B."/>
            <person name="Kono T."/>
            <person name="Mallez S."/>
            <person name="Zhang Y."/>
            <person name="Obille A."/>
            <person name="Becker A."/>
            <person name="Abrahante J.E."/>
            <person name="Garbe J."/>
            <person name="Badalamenti J.P."/>
            <person name="Herman A."/>
            <person name="Mangelson H."/>
            <person name="Liachko I."/>
            <person name="Sullivan S."/>
            <person name="Sone E.D."/>
            <person name="Koren S."/>
            <person name="Silverstein K.A.T."/>
            <person name="Beckman K.B."/>
            <person name="Gohl D.M."/>
        </authorList>
    </citation>
    <scope>NUCLEOTIDE SEQUENCE</scope>
    <source>
        <strain evidence="1">Duluth1</strain>
        <tissue evidence="1">Whole animal</tissue>
    </source>
</reference>